<dbReference type="EMBL" id="CP147403">
    <property type="protein sequence ID" value="WXB88480.1"/>
    <property type="molecule type" value="Genomic_DNA"/>
</dbReference>
<evidence type="ECO:0000256" key="4">
    <source>
        <dbReference type="ARBA" id="ARBA00022679"/>
    </source>
</evidence>
<dbReference type="InterPro" id="IPR033479">
    <property type="entry name" value="dCache_1"/>
</dbReference>
<dbReference type="InterPro" id="IPR050640">
    <property type="entry name" value="Bact_2-comp_sensor_kinase"/>
</dbReference>
<keyword evidence="6 11" id="KW-0418">Kinase</keyword>
<dbReference type="Pfam" id="PF00672">
    <property type="entry name" value="HAMP"/>
    <property type="match status" value="1"/>
</dbReference>
<dbReference type="RefSeq" id="WP_338787360.1">
    <property type="nucleotide sequence ID" value="NZ_CP147403.1"/>
</dbReference>
<keyword evidence="7 9" id="KW-1133">Transmembrane helix</keyword>
<dbReference type="Gene3D" id="3.30.450.20">
    <property type="entry name" value="PAS domain"/>
    <property type="match status" value="2"/>
</dbReference>
<dbReference type="SUPFAM" id="SSF158472">
    <property type="entry name" value="HAMP domain-like"/>
    <property type="match status" value="1"/>
</dbReference>
<keyword evidence="4 11" id="KW-0808">Transferase</keyword>
<proteinExistence type="predicted"/>
<evidence type="ECO:0000259" key="10">
    <source>
        <dbReference type="PROSITE" id="PS50885"/>
    </source>
</evidence>
<dbReference type="InterPro" id="IPR003594">
    <property type="entry name" value="HATPase_dom"/>
</dbReference>
<evidence type="ECO:0000256" key="2">
    <source>
        <dbReference type="ARBA" id="ARBA00022475"/>
    </source>
</evidence>
<dbReference type="CDD" id="cd06225">
    <property type="entry name" value="HAMP"/>
    <property type="match status" value="1"/>
</dbReference>
<reference evidence="11 12" key="1">
    <citation type="submission" date="2024-02" db="EMBL/GenBank/DDBJ databases">
        <title>Seven novel Bacillus-like species.</title>
        <authorList>
            <person name="Liu G."/>
        </authorList>
    </citation>
    <scope>NUCLEOTIDE SEQUENCE [LARGE SCALE GENOMIC DNA]</scope>
    <source>
        <strain evidence="11 12">FJAT-53654</strain>
    </source>
</reference>
<keyword evidence="5 9" id="KW-0812">Transmembrane</keyword>
<dbReference type="InterPro" id="IPR010559">
    <property type="entry name" value="Sig_transdc_His_kin_internal"/>
</dbReference>
<dbReference type="SMART" id="SM00387">
    <property type="entry name" value="HATPase_c"/>
    <property type="match status" value="1"/>
</dbReference>
<keyword evidence="2" id="KW-1003">Cell membrane</keyword>
<evidence type="ECO:0000256" key="8">
    <source>
        <dbReference type="ARBA" id="ARBA00023136"/>
    </source>
</evidence>
<dbReference type="SMART" id="SM00304">
    <property type="entry name" value="HAMP"/>
    <property type="match status" value="1"/>
</dbReference>
<evidence type="ECO:0000256" key="5">
    <source>
        <dbReference type="ARBA" id="ARBA00022692"/>
    </source>
</evidence>
<dbReference type="PANTHER" id="PTHR34220:SF7">
    <property type="entry name" value="SENSOR HISTIDINE KINASE YPDA"/>
    <property type="match status" value="1"/>
</dbReference>
<dbReference type="Gene3D" id="6.10.340.10">
    <property type="match status" value="1"/>
</dbReference>
<sequence length="625" mass="72688">MKLLWDNLYSLPRKILINMISKIVGSQWWRPKNYQLRMKLIITYILLTLIPMTVLVYFSYHQYTKLIEEQVGENIPKILDQTNKNIDIQMSELEDLPKRLYNSNQVLSILRKDTYSNQASLQLDYYKVNSYLSLTYLTDKSPLIGVFLWSNERFFSSSIEPYSGLEKKPDFKGNESIVLQDQIDLRFKGKPSFFLMTRKIEDFENRKEIGTLAYAVNLSFIQDILMDINNQNKADMWIMNSQGKVIYHTDPEQNGSIENLHNYPTMNGSFSSYVDGEKQLVSVSESEKYDWIMVHQIPMKHLTGKADVIKGVTILFFVIIGLGTVVISIILAWGVSRPIYKLSRLMKDVEKGNFDVDLKVDTKDEIGILANSFNSMISKIRELIKEKFHIEIRQKQAELYALQSQINPHFMYNTLETISMAVEDNDDDTVIEMVTLLGKMLRFSLSNKNRIVPFHKEMEHIRNYLTIQKFRFEERLSFDILSEIDLKQLYSPKFILQPIIENCIKHGLEARRGTLTIRIYIRTVPGKQPGTKDVIIDVEDDGTGIDENTLEKIHSLLKSDPIGRRDSGFGMINVHARIFMLFGERYGLTVESGTSNGTLIKFRFPVIEGVDEVKKYERKEEYFYE</sequence>
<dbReference type="Proteomes" id="UP001368328">
    <property type="component" value="Chromosome"/>
</dbReference>
<dbReference type="Gene3D" id="3.30.565.10">
    <property type="entry name" value="Histidine kinase-like ATPase, C-terminal domain"/>
    <property type="match status" value="1"/>
</dbReference>
<comment type="subcellular location">
    <subcellularLocation>
        <location evidence="1">Cell membrane</location>
        <topology evidence="1">Multi-pass membrane protein</topology>
    </subcellularLocation>
</comment>
<dbReference type="EC" id="2.7.13.3" evidence="11"/>
<keyword evidence="12" id="KW-1185">Reference proteome</keyword>
<feature type="transmembrane region" description="Helical" evidence="9">
    <location>
        <begin position="40"/>
        <end position="60"/>
    </location>
</feature>
<dbReference type="Pfam" id="PF02743">
    <property type="entry name" value="dCache_1"/>
    <property type="match status" value="1"/>
</dbReference>
<evidence type="ECO:0000313" key="12">
    <source>
        <dbReference type="Proteomes" id="UP001368328"/>
    </source>
</evidence>
<keyword evidence="3" id="KW-0597">Phosphoprotein</keyword>
<dbReference type="InterPro" id="IPR003660">
    <property type="entry name" value="HAMP_dom"/>
</dbReference>
<organism evidence="11 12">
    <name type="scientific">Metabacillus rhizosphaerae</name>
    <dbReference type="NCBI Taxonomy" id="3117747"/>
    <lineage>
        <taxon>Bacteria</taxon>
        <taxon>Bacillati</taxon>
        <taxon>Bacillota</taxon>
        <taxon>Bacilli</taxon>
        <taxon>Bacillales</taxon>
        <taxon>Bacillaceae</taxon>
        <taxon>Metabacillus</taxon>
    </lineage>
</organism>
<dbReference type="PANTHER" id="PTHR34220">
    <property type="entry name" value="SENSOR HISTIDINE KINASE YPDA"/>
    <property type="match status" value="1"/>
</dbReference>
<dbReference type="PROSITE" id="PS50885">
    <property type="entry name" value="HAMP"/>
    <property type="match status" value="1"/>
</dbReference>
<keyword evidence="8 9" id="KW-0472">Membrane</keyword>
<evidence type="ECO:0000256" key="3">
    <source>
        <dbReference type="ARBA" id="ARBA00022553"/>
    </source>
</evidence>
<name>A0ABZ2MT58_9BACI</name>
<evidence type="ECO:0000256" key="9">
    <source>
        <dbReference type="SAM" id="Phobius"/>
    </source>
</evidence>
<accession>A0ABZ2MT58</accession>
<feature type="transmembrane region" description="Helical" evidence="9">
    <location>
        <begin position="314"/>
        <end position="336"/>
    </location>
</feature>
<protein>
    <submittedName>
        <fullName evidence="11">Sensor histidine kinase</fullName>
        <ecNumber evidence="11">2.7.13.3</ecNumber>
    </submittedName>
</protein>
<evidence type="ECO:0000256" key="7">
    <source>
        <dbReference type="ARBA" id="ARBA00022989"/>
    </source>
</evidence>
<gene>
    <name evidence="11" type="ORF">WCV66_25355</name>
</gene>
<dbReference type="Pfam" id="PF06580">
    <property type="entry name" value="His_kinase"/>
    <property type="match status" value="1"/>
</dbReference>
<dbReference type="Pfam" id="PF02518">
    <property type="entry name" value="HATPase_c"/>
    <property type="match status" value="1"/>
</dbReference>
<dbReference type="InterPro" id="IPR036890">
    <property type="entry name" value="HATPase_C_sf"/>
</dbReference>
<evidence type="ECO:0000256" key="6">
    <source>
        <dbReference type="ARBA" id="ARBA00022777"/>
    </source>
</evidence>
<feature type="domain" description="HAMP" evidence="10">
    <location>
        <begin position="333"/>
        <end position="385"/>
    </location>
</feature>
<evidence type="ECO:0000256" key="1">
    <source>
        <dbReference type="ARBA" id="ARBA00004651"/>
    </source>
</evidence>
<dbReference type="GO" id="GO:0004673">
    <property type="term" value="F:protein histidine kinase activity"/>
    <property type="evidence" value="ECO:0007669"/>
    <property type="project" value="UniProtKB-EC"/>
</dbReference>
<evidence type="ECO:0000313" key="11">
    <source>
        <dbReference type="EMBL" id="WXB88480.1"/>
    </source>
</evidence>
<dbReference type="SUPFAM" id="SSF55874">
    <property type="entry name" value="ATPase domain of HSP90 chaperone/DNA topoisomerase II/histidine kinase"/>
    <property type="match status" value="1"/>
</dbReference>